<dbReference type="PROSITE" id="PS00136">
    <property type="entry name" value="SUBTILASE_ASP"/>
    <property type="match status" value="1"/>
</dbReference>
<feature type="active site" description="Charge relay system" evidence="5">
    <location>
        <position position="363"/>
    </location>
</feature>
<dbReference type="CDD" id="cd04077">
    <property type="entry name" value="Peptidases_S8_PCSK9_ProteinaseK_like"/>
    <property type="match status" value="1"/>
</dbReference>
<dbReference type="InterPro" id="IPR034193">
    <property type="entry name" value="PCSK9_ProteinaseK-like"/>
</dbReference>
<evidence type="ECO:0000256" key="3">
    <source>
        <dbReference type="ARBA" id="ARBA00022801"/>
    </source>
</evidence>
<dbReference type="InterPro" id="IPR000209">
    <property type="entry name" value="Peptidase_S8/S53_dom"/>
</dbReference>
<reference evidence="8" key="1">
    <citation type="submission" date="2023-06" db="EMBL/GenBank/DDBJ databases">
        <authorList>
            <consortium name="Lawrence Berkeley National Laboratory"/>
            <person name="Ahrendt S."/>
            <person name="Sahu N."/>
            <person name="Indic B."/>
            <person name="Wong-Bajracharya J."/>
            <person name="Merenyi Z."/>
            <person name="Ke H.-M."/>
            <person name="Monk M."/>
            <person name="Kocsube S."/>
            <person name="Drula E."/>
            <person name="Lipzen A."/>
            <person name="Balint B."/>
            <person name="Henrissat B."/>
            <person name="Andreopoulos B."/>
            <person name="Martin F.M."/>
            <person name="Harder C.B."/>
            <person name="Rigling D."/>
            <person name="Ford K.L."/>
            <person name="Foster G.D."/>
            <person name="Pangilinan J."/>
            <person name="Papanicolaou A."/>
            <person name="Barry K."/>
            <person name="LaButti K."/>
            <person name="Viragh M."/>
            <person name="Koriabine M."/>
            <person name="Yan M."/>
            <person name="Riley R."/>
            <person name="Champramary S."/>
            <person name="Plett K.L."/>
            <person name="Tsai I.J."/>
            <person name="Slot J."/>
            <person name="Sipos G."/>
            <person name="Plett J."/>
            <person name="Nagy L.G."/>
            <person name="Grigoriev I.V."/>
        </authorList>
    </citation>
    <scope>NUCLEOTIDE SEQUENCE</scope>
    <source>
        <strain evidence="8">FPL87.14</strain>
    </source>
</reference>
<evidence type="ECO:0000259" key="7">
    <source>
        <dbReference type="Pfam" id="PF00082"/>
    </source>
</evidence>
<keyword evidence="3 5" id="KW-0378">Hydrolase</keyword>
<dbReference type="InterPro" id="IPR036852">
    <property type="entry name" value="Peptidase_S8/S53_dom_sf"/>
</dbReference>
<dbReference type="PROSITE" id="PS00137">
    <property type="entry name" value="SUBTILASE_HIS"/>
    <property type="match status" value="1"/>
</dbReference>
<evidence type="ECO:0000313" key="8">
    <source>
        <dbReference type="EMBL" id="KAK0441963.1"/>
    </source>
</evidence>
<evidence type="ECO:0000256" key="1">
    <source>
        <dbReference type="ARBA" id="ARBA00011073"/>
    </source>
</evidence>
<dbReference type="SUPFAM" id="SSF54897">
    <property type="entry name" value="Protease propeptides/inhibitors"/>
    <property type="match status" value="1"/>
</dbReference>
<name>A0AA39MPY6_9AGAR</name>
<dbReference type="PANTHER" id="PTHR43806">
    <property type="entry name" value="PEPTIDASE S8"/>
    <property type="match status" value="1"/>
</dbReference>
<dbReference type="GO" id="GO:0006508">
    <property type="term" value="P:proteolysis"/>
    <property type="evidence" value="ECO:0007669"/>
    <property type="project" value="UniProtKB-KW"/>
</dbReference>
<feature type="active site" description="Charge relay system" evidence="5">
    <location>
        <position position="192"/>
    </location>
</feature>
<gene>
    <name evidence="8" type="ORF">EV421DRAFT_1904550</name>
</gene>
<keyword evidence="2 5" id="KW-0645">Protease</keyword>
<evidence type="ECO:0000256" key="5">
    <source>
        <dbReference type="PROSITE-ProRule" id="PRU01240"/>
    </source>
</evidence>
<dbReference type="InterPro" id="IPR037045">
    <property type="entry name" value="S8pro/Inhibitor_I9_sf"/>
</dbReference>
<dbReference type="InterPro" id="IPR023828">
    <property type="entry name" value="Peptidase_S8_Ser-AS"/>
</dbReference>
<dbReference type="PROSITE" id="PS51892">
    <property type="entry name" value="SUBTILASE"/>
    <property type="match status" value="1"/>
</dbReference>
<dbReference type="GO" id="GO:0005615">
    <property type="term" value="C:extracellular space"/>
    <property type="evidence" value="ECO:0007669"/>
    <property type="project" value="TreeGrafter"/>
</dbReference>
<dbReference type="PANTHER" id="PTHR43806:SF11">
    <property type="entry name" value="CEREVISIN-RELATED"/>
    <property type="match status" value="1"/>
</dbReference>
<protein>
    <submittedName>
        <fullName evidence="8">Serine protease</fullName>
    </submittedName>
</protein>
<dbReference type="Pfam" id="PF00082">
    <property type="entry name" value="Peptidase_S8"/>
    <property type="match status" value="1"/>
</dbReference>
<proteinExistence type="inferred from homology"/>
<accession>A0AA39MPY6</accession>
<dbReference type="Gene3D" id="3.30.70.80">
    <property type="entry name" value="Peptidase S8 propeptide/proteinase inhibitor I9"/>
    <property type="match status" value="1"/>
</dbReference>
<dbReference type="InterPro" id="IPR015500">
    <property type="entry name" value="Peptidase_S8_subtilisin-rel"/>
</dbReference>
<dbReference type="AlphaFoldDB" id="A0AA39MPY6"/>
<dbReference type="InterPro" id="IPR022398">
    <property type="entry name" value="Peptidase_S8_His-AS"/>
</dbReference>
<dbReference type="InterPro" id="IPR050131">
    <property type="entry name" value="Peptidase_S8_subtilisin-like"/>
</dbReference>
<dbReference type="GO" id="GO:0004252">
    <property type="term" value="F:serine-type endopeptidase activity"/>
    <property type="evidence" value="ECO:0007669"/>
    <property type="project" value="UniProtKB-UniRule"/>
</dbReference>
<comment type="caution">
    <text evidence="8">The sequence shown here is derived from an EMBL/GenBank/DDBJ whole genome shotgun (WGS) entry which is preliminary data.</text>
</comment>
<sequence length="392" mass="41524">MASTQPDTTTLTDITALTKLQRIDGKVKKDNYIVTLRPGVARSTRDTLVDSLGPEATITARYNHVFSGFAGQFSSGHTNELPSDVVTIVEDSEVYANVEQHDATWGLQRISQEGPLPPGSDPLSDTLPSISAYLNSTTLSALTYTYTYDGTVTSLVNIYVLDTGIYTENSDFGGRAHWGVTMIGSDGDRRGHGTHVAGTIGGTRFGVYKFAEIYDVKVLDDNGAGTASSVIAGLDWTHNNALRPAVVNMSLGSPANTAIDSAVVAVINSGITTVVSAGNTNIDASLRSPARVEQAITVGASTIADARASFSNFGFDHFPISSMYLLSVRLSIRSVVDVFAPGQDITSTWIGQVDATHTISGTSMAAPHVTGVAAYFLAQQTELETFGNRGRD</sequence>
<dbReference type="PRINTS" id="PR00723">
    <property type="entry name" value="SUBTILISIN"/>
</dbReference>
<evidence type="ECO:0000256" key="6">
    <source>
        <dbReference type="RuleBase" id="RU003355"/>
    </source>
</evidence>
<dbReference type="Proteomes" id="UP001175226">
    <property type="component" value="Unassembled WGS sequence"/>
</dbReference>
<dbReference type="Gene3D" id="3.40.50.200">
    <property type="entry name" value="Peptidase S8/S53 domain"/>
    <property type="match status" value="1"/>
</dbReference>
<feature type="domain" description="Peptidase S8/S53" evidence="7">
    <location>
        <begin position="158"/>
        <end position="379"/>
    </location>
</feature>
<feature type="active site" description="Charge relay system" evidence="5">
    <location>
        <position position="162"/>
    </location>
</feature>
<evidence type="ECO:0000256" key="4">
    <source>
        <dbReference type="ARBA" id="ARBA00022825"/>
    </source>
</evidence>
<dbReference type="PROSITE" id="PS00138">
    <property type="entry name" value="SUBTILASE_SER"/>
    <property type="match status" value="1"/>
</dbReference>
<keyword evidence="4 5" id="KW-0720">Serine protease</keyword>
<evidence type="ECO:0000313" key="9">
    <source>
        <dbReference type="Proteomes" id="UP001175226"/>
    </source>
</evidence>
<evidence type="ECO:0000256" key="2">
    <source>
        <dbReference type="ARBA" id="ARBA00022670"/>
    </source>
</evidence>
<organism evidence="8 9">
    <name type="scientific">Armillaria borealis</name>
    <dbReference type="NCBI Taxonomy" id="47425"/>
    <lineage>
        <taxon>Eukaryota</taxon>
        <taxon>Fungi</taxon>
        <taxon>Dikarya</taxon>
        <taxon>Basidiomycota</taxon>
        <taxon>Agaricomycotina</taxon>
        <taxon>Agaricomycetes</taxon>
        <taxon>Agaricomycetidae</taxon>
        <taxon>Agaricales</taxon>
        <taxon>Marasmiineae</taxon>
        <taxon>Physalacriaceae</taxon>
        <taxon>Armillaria</taxon>
    </lineage>
</organism>
<keyword evidence="9" id="KW-1185">Reference proteome</keyword>
<comment type="similarity">
    <text evidence="1 5 6">Belongs to the peptidase S8 family.</text>
</comment>
<dbReference type="SUPFAM" id="SSF52743">
    <property type="entry name" value="Subtilisin-like"/>
    <property type="match status" value="1"/>
</dbReference>
<dbReference type="InterPro" id="IPR023827">
    <property type="entry name" value="Peptidase_S8_Asp-AS"/>
</dbReference>
<dbReference type="EMBL" id="JAUEPT010000028">
    <property type="protein sequence ID" value="KAK0441963.1"/>
    <property type="molecule type" value="Genomic_DNA"/>
</dbReference>
<dbReference type="FunFam" id="3.40.50.200:FF:000007">
    <property type="entry name" value="Subtilisin-like serine protease"/>
    <property type="match status" value="1"/>
</dbReference>